<keyword evidence="2" id="KW-1185">Reference proteome</keyword>
<reference evidence="1 2" key="1">
    <citation type="submission" date="2021-03" db="EMBL/GenBank/DDBJ databases">
        <authorList>
            <person name="King G.J."/>
            <person name="Bancroft I."/>
            <person name="Baten A."/>
            <person name="Bloomfield J."/>
            <person name="Borpatragohain P."/>
            <person name="He Z."/>
            <person name="Irish N."/>
            <person name="Irwin J."/>
            <person name="Liu K."/>
            <person name="Mauleon R.P."/>
            <person name="Moore J."/>
            <person name="Morris R."/>
            <person name="Ostergaard L."/>
            <person name="Wang B."/>
            <person name="Wells R."/>
        </authorList>
    </citation>
    <scope>NUCLEOTIDE SEQUENCE [LARGE SCALE GENOMIC DNA]</scope>
    <source>
        <strain evidence="1">R-o-18</strain>
        <tissue evidence="1">Leaf</tissue>
    </source>
</reference>
<accession>A0ABQ7NIR9</accession>
<proteinExistence type="predicted"/>
<sequence length="61" mass="6976">VLQPKEGAARLCVEALKCDPTNRIDNIFFLHFYELVSHGAEAVSDWEGQLMKVMQRQGEKK</sequence>
<feature type="non-terminal residue" evidence="1">
    <location>
        <position position="1"/>
    </location>
</feature>
<comment type="caution">
    <text evidence="1">The sequence shown here is derived from an EMBL/GenBank/DDBJ whole genome shotgun (WGS) entry which is preliminary data.</text>
</comment>
<gene>
    <name evidence="1" type="primary">A02p025900.1_BraROA</name>
    <name evidence="1" type="ORF">IGI04_006365</name>
</gene>
<evidence type="ECO:0000313" key="2">
    <source>
        <dbReference type="Proteomes" id="UP000823674"/>
    </source>
</evidence>
<protein>
    <submittedName>
        <fullName evidence="1">Uncharacterized protein</fullName>
    </submittedName>
</protein>
<dbReference type="Proteomes" id="UP000823674">
    <property type="component" value="Chromosome A02"/>
</dbReference>
<evidence type="ECO:0000313" key="1">
    <source>
        <dbReference type="EMBL" id="KAG5410046.1"/>
    </source>
</evidence>
<dbReference type="EMBL" id="JADBGQ010000002">
    <property type="protein sequence ID" value="KAG5410046.1"/>
    <property type="molecule type" value="Genomic_DNA"/>
</dbReference>
<organism evidence="1 2">
    <name type="scientific">Brassica rapa subsp. trilocularis</name>
    <dbReference type="NCBI Taxonomy" id="1813537"/>
    <lineage>
        <taxon>Eukaryota</taxon>
        <taxon>Viridiplantae</taxon>
        <taxon>Streptophyta</taxon>
        <taxon>Embryophyta</taxon>
        <taxon>Tracheophyta</taxon>
        <taxon>Spermatophyta</taxon>
        <taxon>Magnoliopsida</taxon>
        <taxon>eudicotyledons</taxon>
        <taxon>Gunneridae</taxon>
        <taxon>Pentapetalae</taxon>
        <taxon>rosids</taxon>
        <taxon>malvids</taxon>
        <taxon>Brassicales</taxon>
        <taxon>Brassicaceae</taxon>
        <taxon>Brassiceae</taxon>
        <taxon>Brassica</taxon>
    </lineage>
</organism>
<name>A0ABQ7NIR9_BRACM</name>